<keyword evidence="5" id="KW-0539">Nucleus</keyword>
<dbReference type="GO" id="GO:0003677">
    <property type="term" value="F:DNA binding"/>
    <property type="evidence" value="ECO:0007669"/>
    <property type="project" value="UniProtKB-KW"/>
</dbReference>
<evidence type="ECO:0000256" key="6">
    <source>
        <dbReference type="SAM" id="MobiDB-lite"/>
    </source>
</evidence>
<dbReference type="EMBL" id="HBET01007003">
    <property type="protein sequence ID" value="CAD8560394.1"/>
    <property type="molecule type" value="Transcribed_RNA"/>
</dbReference>
<feature type="region of interest" description="Disordered" evidence="6">
    <location>
        <begin position="223"/>
        <end position="260"/>
    </location>
</feature>
<dbReference type="InterPro" id="IPR036955">
    <property type="entry name" value="AP2/ERF_dom_sf"/>
</dbReference>
<protein>
    <recommendedName>
        <fullName evidence="7">AP2/ERF domain-containing protein</fullName>
    </recommendedName>
</protein>
<dbReference type="PROSITE" id="PS51032">
    <property type="entry name" value="AP2_ERF"/>
    <property type="match status" value="1"/>
</dbReference>
<gene>
    <name evidence="8" type="ORF">CROE0942_LOCUS4730</name>
</gene>
<dbReference type="PANTHER" id="PTHR31677">
    <property type="entry name" value="AP2 DOMAIN CLASS TRANSCRIPTION FACTOR"/>
    <property type="match status" value="1"/>
</dbReference>
<keyword evidence="3" id="KW-0238">DNA-binding</keyword>
<feature type="compositionally biased region" description="Polar residues" evidence="6">
    <location>
        <begin position="512"/>
        <end position="523"/>
    </location>
</feature>
<dbReference type="GO" id="GO:0005634">
    <property type="term" value="C:nucleus"/>
    <property type="evidence" value="ECO:0007669"/>
    <property type="project" value="UniProtKB-SubCell"/>
</dbReference>
<feature type="compositionally biased region" description="Acidic residues" evidence="6">
    <location>
        <begin position="494"/>
        <end position="507"/>
    </location>
</feature>
<dbReference type="InterPro" id="IPR001471">
    <property type="entry name" value="AP2/ERF_dom"/>
</dbReference>
<keyword evidence="4" id="KW-0804">Transcription</keyword>
<feature type="region of interest" description="Disordered" evidence="6">
    <location>
        <begin position="1"/>
        <end position="133"/>
    </location>
</feature>
<dbReference type="SUPFAM" id="SSF54171">
    <property type="entry name" value="DNA-binding domain"/>
    <property type="match status" value="1"/>
</dbReference>
<evidence type="ECO:0000256" key="2">
    <source>
        <dbReference type="ARBA" id="ARBA00023015"/>
    </source>
</evidence>
<name>A0A7S0JSI6_CAFRO</name>
<feature type="compositionally biased region" description="Low complexity" evidence="6">
    <location>
        <begin position="424"/>
        <end position="447"/>
    </location>
</feature>
<evidence type="ECO:0000259" key="7">
    <source>
        <dbReference type="PROSITE" id="PS51032"/>
    </source>
</evidence>
<feature type="region of interest" description="Disordered" evidence="6">
    <location>
        <begin position="364"/>
        <end position="386"/>
    </location>
</feature>
<feature type="compositionally biased region" description="Low complexity" evidence="6">
    <location>
        <begin position="45"/>
        <end position="66"/>
    </location>
</feature>
<dbReference type="AlphaFoldDB" id="A0A7S0JSI6"/>
<comment type="subcellular location">
    <subcellularLocation>
        <location evidence="1">Nucleus</location>
    </subcellularLocation>
</comment>
<evidence type="ECO:0000256" key="4">
    <source>
        <dbReference type="ARBA" id="ARBA00023163"/>
    </source>
</evidence>
<feature type="compositionally biased region" description="Gly residues" evidence="6">
    <location>
        <begin position="154"/>
        <end position="167"/>
    </location>
</feature>
<feature type="domain" description="AP2/ERF" evidence="7">
    <location>
        <begin position="532"/>
        <end position="592"/>
    </location>
</feature>
<sequence length="592" mass="58804">MREGGNTSTTSTEPVGRGTASTPDGSSSTTDGSPALPTAGAVRMPWQPQSSSQSSPAAPAAPRAAAFHPLTGPAKPDTMPPPQQPVVTAKPPLRQQHPQHAPSPKPEQVSPRSAPRASPQPVPGRAPAQSSTGAFGLEMLLAAAGEGASRSAAGPGGRVGSAGGGRGADSFATAGDAPPRGVSSTATPSPMTAPGSAAGMASRFDPRRPGIVGTAGLLGVRQPGWSVPRGVPGAQTTDDRGTPQPAIRGVSSGSAPMHRSGSIVRPTVAPPAMDAFSGWRGLAPDAPQPLPWADLGAGVSAACAVVIRSRDGGQRIVPEAQFVEAYGAAALSKLRSAARVAAPVPQGAHFARAVAGGAHRDRVGGMSGSWDGSADRGRGGLGPMLGGLVPGSMEQAGGMTAGAVAASSAAAAAAAGAGAGRGGRAWSRRGGPARAAGRSGGRALAGAGDEGDYSDDSPAATSGASAEGSGGARGRDAPARRGRRPKRARSVDGEGADDADPPEEPEDASGGRTPTGSRASSRARTGEYITSRFRGVYGRSSAKANGVRWAAHASDGKRKVHLGYFNTEEDAAKAYDEAVRRFKGPNAITNFA</sequence>
<organism evidence="8">
    <name type="scientific">Cafeteria roenbergensis</name>
    <name type="common">Marine flagellate</name>
    <dbReference type="NCBI Taxonomy" id="33653"/>
    <lineage>
        <taxon>Eukaryota</taxon>
        <taxon>Sar</taxon>
        <taxon>Stramenopiles</taxon>
        <taxon>Bigyra</taxon>
        <taxon>Opalozoa</taxon>
        <taxon>Bicosoecida</taxon>
        <taxon>Cafeteriaceae</taxon>
        <taxon>Cafeteria</taxon>
    </lineage>
</organism>
<dbReference type="CDD" id="cd00018">
    <property type="entry name" value="AP2"/>
    <property type="match status" value="1"/>
</dbReference>
<keyword evidence="2" id="KW-0805">Transcription regulation</keyword>
<feature type="compositionally biased region" description="Low complexity" evidence="6">
    <location>
        <begin position="19"/>
        <end position="35"/>
    </location>
</feature>
<proteinExistence type="predicted"/>
<feature type="region of interest" description="Disordered" evidence="6">
    <location>
        <begin position="146"/>
        <end position="206"/>
    </location>
</feature>
<dbReference type="Gene3D" id="3.30.730.10">
    <property type="entry name" value="AP2/ERF domain"/>
    <property type="match status" value="1"/>
</dbReference>
<feature type="compositionally biased region" description="Low complexity" evidence="6">
    <location>
        <begin position="457"/>
        <end position="467"/>
    </location>
</feature>
<dbReference type="InterPro" id="IPR016177">
    <property type="entry name" value="DNA-bd_dom_sf"/>
</dbReference>
<dbReference type="PANTHER" id="PTHR31677:SF196">
    <property type="entry name" value="ETHYLENE-RESPONSIVE TRANSCRIPTION FACTOR ERF109"/>
    <property type="match status" value="1"/>
</dbReference>
<dbReference type="SMART" id="SM00380">
    <property type="entry name" value="AP2"/>
    <property type="match status" value="1"/>
</dbReference>
<feature type="compositionally biased region" description="Low complexity" evidence="6">
    <location>
        <begin position="108"/>
        <end position="117"/>
    </location>
</feature>
<evidence type="ECO:0000256" key="1">
    <source>
        <dbReference type="ARBA" id="ARBA00004123"/>
    </source>
</evidence>
<accession>A0A7S0JSI6</accession>
<feature type="compositionally biased region" description="Polar residues" evidence="6">
    <location>
        <begin position="1"/>
        <end position="13"/>
    </location>
</feature>
<evidence type="ECO:0000256" key="3">
    <source>
        <dbReference type="ARBA" id="ARBA00023125"/>
    </source>
</evidence>
<evidence type="ECO:0000313" key="8">
    <source>
        <dbReference type="EMBL" id="CAD8560394.1"/>
    </source>
</evidence>
<evidence type="ECO:0000256" key="5">
    <source>
        <dbReference type="ARBA" id="ARBA00023242"/>
    </source>
</evidence>
<reference evidence="8" key="1">
    <citation type="submission" date="2021-01" db="EMBL/GenBank/DDBJ databases">
        <authorList>
            <person name="Corre E."/>
            <person name="Pelletier E."/>
            <person name="Niang G."/>
            <person name="Scheremetjew M."/>
            <person name="Finn R."/>
            <person name="Kale V."/>
            <person name="Holt S."/>
            <person name="Cochrane G."/>
            <person name="Meng A."/>
            <person name="Brown T."/>
            <person name="Cohen L."/>
        </authorList>
    </citation>
    <scope>NUCLEOTIDE SEQUENCE</scope>
    <source>
        <strain evidence="8">E4-10</strain>
    </source>
</reference>
<dbReference type="GO" id="GO:0003700">
    <property type="term" value="F:DNA-binding transcription factor activity"/>
    <property type="evidence" value="ECO:0007669"/>
    <property type="project" value="InterPro"/>
</dbReference>
<feature type="region of interest" description="Disordered" evidence="6">
    <location>
        <begin position="419"/>
        <end position="527"/>
    </location>
</feature>